<proteinExistence type="predicted"/>
<name>A0ACB7PF02_9PEZI</name>
<dbReference type="EMBL" id="JAGIZQ010000003">
    <property type="protein sequence ID" value="KAH6636892.1"/>
    <property type="molecule type" value="Genomic_DNA"/>
</dbReference>
<gene>
    <name evidence="1" type="ORF">F5144DRAFT_591898</name>
</gene>
<evidence type="ECO:0000313" key="1">
    <source>
        <dbReference type="EMBL" id="KAH6636892.1"/>
    </source>
</evidence>
<sequence length="428" mass="48938">MSAGASNDDFLRVIQDDDSRYYQRGETLGKGSYGEVFKLMACKLQIVTTTNQDWSRKRELDVWRKACEGTNYVARVYDASINPRTKEIRIYTELLEGGDLYRLICSIETYKLPKRLHPAIVYLISLQLAWGLSEIQERGILHRDIKPDNALLTMKITPRMNLALWELRNTRRVSPDMESHMKAFLRLIFQKDDRLVVLTDFGLSRIEEDEVNRSAYSMAPGARWTVGTSAPELFFHNHQSPMADVYSIGVVMFSLCSFQGAPQGAAAFPRIPTIYSPNLQAVLDECLAWDPRERPSSHSVVNSLYELWVAERDWVLNCDWTKAFIAKHGSLRKAKADFDREQARKYMAEEAQHRDRAATKAREQEHARWTTVLERQKRRAAQDAQAQTQTPTPTRAASPTPTPTPTTPGSPTKPPRSATRKPHQQQQQ</sequence>
<evidence type="ECO:0000313" key="2">
    <source>
        <dbReference type="Proteomes" id="UP000724584"/>
    </source>
</evidence>
<protein>
    <submittedName>
        <fullName evidence="1">Kinase-like domain-containing protein</fullName>
    </submittedName>
</protein>
<dbReference type="Proteomes" id="UP000724584">
    <property type="component" value="Unassembled WGS sequence"/>
</dbReference>
<accession>A0ACB7PF02</accession>
<comment type="caution">
    <text evidence="1">The sequence shown here is derived from an EMBL/GenBank/DDBJ whole genome shotgun (WGS) entry which is preliminary data.</text>
</comment>
<organism evidence="1 2">
    <name type="scientific">Chaetomium tenue</name>
    <dbReference type="NCBI Taxonomy" id="1854479"/>
    <lineage>
        <taxon>Eukaryota</taxon>
        <taxon>Fungi</taxon>
        <taxon>Dikarya</taxon>
        <taxon>Ascomycota</taxon>
        <taxon>Pezizomycotina</taxon>
        <taxon>Sordariomycetes</taxon>
        <taxon>Sordariomycetidae</taxon>
        <taxon>Sordariales</taxon>
        <taxon>Chaetomiaceae</taxon>
        <taxon>Chaetomium</taxon>
    </lineage>
</organism>
<keyword evidence="2" id="KW-1185">Reference proteome</keyword>
<reference evidence="1 2" key="1">
    <citation type="journal article" date="2021" name="Nat. Commun.">
        <title>Genetic determinants of endophytism in the Arabidopsis root mycobiome.</title>
        <authorList>
            <person name="Mesny F."/>
            <person name="Miyauchi S."/>
            <person name="Thiergart T."/>
            <person name="Pickel B."/>
            <person name="Atanasova L."/>
            <person name="Karlsson M."/>
            <person name="Huettel B."/>
            <person name="Barry K.W."/>
            <person name="Haridas S."/>
            <person name="Chen C."/>
            <person name="Bauer D."/>
            <person name="Andreopoulos W."/>
            <person name="Pangilinan J."/>
            <person name="LaButti K."/>
            <person name="Riley R."/>
            <person name="Lipzen A."/>
            <person name="Clum A."/>
            <person name="Drula E."/>
            <person name="Henrissat B."/>
            <person name="Kohler A."/>
            <person name="Grigoriev I.V."/>
            <person name="Martin F.M."/>
            <person name="Hacquard S."/>
        </authorList>
    </citation>
    <scope>NUCLEOTIDE SEQUENCE [LARGE SCALE GENOMIC DNA]</scope>
    <source>
        <strain evidence="1 2">MPI-SDFR-AT-0079</strain>
    </source>
</reference>